<evidence type="ECO:0000313" key="2">
    <source>
        <dbReference type="EMBL" id="CAD8998098.1"/>
    </source>
</evidence>
<accession>A0A7S1I1M4</accession>
<evidence type="ECO:0000256" key="1">
    <source>
        <dbReference type="SAM" id="MobiDB-lite"/>
    </source>
</evidence>
<gene>
    <name evidence="2" type="ORF">EGYM00392_LOCUS9168</name>
</gene>
<protein>
    <submittedName>
        <fullName evidence="2">Uncharacterized protein</fullName>
    </submittedName>
</protein>
<feature type="region of interest" description="Disordered" evidence="1">
    <location>
        <begin position="1"/>
        <end position="94"/>
    </location>
</feature>
<name>A0A7S1I1M4_9EUGL</name>
<proteinExistence type="predicted"/>
<sequence length="129" mass="13818">MPLRAHPVHPPVDLPDPEADLASNAAETTELPFEDLTDELHESENEEVECETPTAPGSNTPNTSNADGGPALSGTLAPKKESTTVSIDTSLLPRLPSDFLEPGDVPVDNDDAEFQFDRCLTGVHLHTCF</sequence>
<organism evidence="2">
    <name type="scientific">Eutreptiella gymnastica</name>
    <dbReference type="NCBI Taxonomy" id="73025"/>
    <lineage>
        <taxon>Eukaryota</taxon>
        <taxon>Discoba</taxon>
        <taxon>Euglenozoa</taxon>
        <taxon>Euglenida</taxon>
        <taxon>Spirocuta</taxon>
        <taxon>Euglenophyceae</taxon>
        <taxon>Eutreptiales</taxon>
        <taxon>Eutreptiaceae</taxon>
        <taxon>Eutreptiella</taxon>
    </lineage>
</organism>
<reference evidence="2" key="1">
    <citation type="submission" date="2021-01" db="EMBL/GenBank/DDBJ databases">
        <authorList>
            <person name="Corre E."/>
            <person name="Pelletier E."/>
            <person name="Niang G."/>
            <person name="Scheremetjew M."/>
            <person name="Finn R."/>
            <person name="Kale V."/>
            <person name="Holt S."/>
            <person name="Cochrane G."/>
            <person name="Meng A."/>
            <person name="Brown T."/>
            <person name="Cohen L."/>
        </authorList>
    </citation>
    <scope>NUCLEOTIDE SEQUENCE</scope>
    <source>
        <strain evidence="2">NIES-381</strain>
    </source>
</reference>
<dbReference type="EMBL" id="HBGA01024706">
    <property type="protein sequence ID" value="CAD8998098.1"/>
    <property type="molecule type" value="Transcribed_RNA"/>
</dbReference>
<dbReference type="AlphaFoldDB" id="A0A7S1I1M4"/>
<feature type="compositionally biased region" description="Polar residues" evidence="1">
    <location>
        <begin position="55"/>
        <end position="66"/>
    </location>
</feature>